<feature type="region of interest" description="Disordered" evidence="1">
    <location>
        <begin position="17"/>
        <end position="40"/>
    </location>
</feature>
<accession>A0A2P7YGC8</accession>
<dbReference type="OrthoDB" id="192702at2759"/>
<dbReference type="STRING" id="40998.A0A2P7YGC8"/>
<dbReference type="EMBL" id="NHZQ01000445">
    <property type="protein sequence ID" value="PSK35019.1"/>
    <property type="molecule type" value="Genomic_DNA"/>
</dbReference>
<evidence type="ECO:0000256" key="1">
    <source>
        <dbReference type="SAM" id="MobiDB-lite"/>
    </source>
</evidence>
<proteinExistence type="predicted"/>
<evidence type="ECO:0000313" key="2">
    <source>
        <dbReference type="EMBL" id="PSK35019.1"/>
    </source>
</evidence>
<sequence>MSIHLVCKTLPTKHHLVPLPPSHHSITPSTSTTPSTSLPPSTLRLTPTLLALASNNKTYHALGSLYCWWSTYPVPASLNPSSTPSIPSRRKHNSSRLGLRHRLRIHRARHPPRRRSLRVLAPLLRALGPDARSPPRSGDGRKGLMGLYNRYLVVHDSTASDEVDLSGKQADLRASVRPVWEMGLLLRYTFPVGGEGAVYPLGMGTEWEREDADLGKAVVVVLGARSKTGRSVAWGLTGRGNGIKGLVLGASRVERLEGIYGGKGAEVVRYEDVDGRTVETVKRTGAERVVLFDCGSPPVGPGVVETAQGLVKTTVVVVGSGPALYAGFSDEEVTKVQFSVSGARDDVMKKIGSGEYFEAAEKAWDDYVADEGETWEIERRKGVREIKRAWEQLVNGLEAGAVVIELP</sequence>
<keyword evidence="3" id="KW-1185">Reference proteome</keyword>
<feature type="compositionally biased region" description="Low complexity" evidence="1">
    <location>
        <begin position="22"/>
        <end position="40"/>
    </location>
</feature>
<dbReference type="InterPro" id="IPR021276">
    <property type="entry name" value="DUF2855"/>
</dbReference>
<reference evidence="2 3" key="1">
    <citation type="submission" date="2017-05" db="EMBL/GenBank/DDBJ databases">
        <title>Draft genome sequence of Elsinoe australis.</title>
        <authorList>
            <person name="Cheng Q."/>
        </authorList>
    </citation>
    <scope>NUCLEOTIDE SEQUENCE [LARGE SCALE GENOMIC DNA]</scope>
    <source>
        <strain evidence="2 3">NL1</strain>
    </source>
</reference>
<comment type="caution">
    <text evidence="2">The sequence shown here is derived from an EMBL/GenBank/DDBJ whole genome shotgun (WGS) entry which is preliminary data.</text>
</comment>
<name>A0A2P7YGC8_9PEZI</name>
<dbReference type="AlphaFoldDB" id="A0A2P7YGC8"/>
<protein>
    <submittedName>
        <fullName evidence="2">Elongator complex protein 2</fullName>
    </submittedName>
</protein>
<dbReference type="Proteomes" id="UP000243723">
    <property type="component" value="Unassembled WGS sequence"/>
</dbReference>
<dbReference type="Pfam" id="PF11017">
    <property type="entry name" value="DUF2855"/>
    <property type="match status" value="1"/>
</dbReference>
<evidence type="ECO:0000313" key="3">
    <source>
        <dbReference type="Proteomes" id="UP000243723"/>
    </source>
</evidence>
<organism evidence="2 3">
    <name type="scientific">Elsinoe australis</name>
    <dbReference type="NCBI Taxonomy" id="40998"/>
    <lineage>
        <taxon>Eukaryota</taxon>
        <taxon>Fungi</taxon>
        <taxon>Dikarya</taxon>
        <taxon>Ascomycota</taxon>
        <taxon>Pezizomycotina</taxon>
        <taxon>Dothideomycetes</taxon>
        <taxon>Dothideomycetidae</taxon>
        <taxon>Myriangiales</taxon>
        <taxon>Elsinoaceae</taxon>
        <taxon>Elsinoe</taxon>
    </lineage>
</organism>
<gene>
    <name evidence="2" type="ORF">B9Z65_1602</name>
</gene>